<feature type="compositionally biased region" description="Basic and acidic residues" evidence="1">
    <location>
        <begin position="189"/>
        <end position="212"/>
    </location>
</feature>
<sequence length="306" mass="34867">MSIKPKEQEKNTQLDKDEDIESNQEHSIEVSLQTVEENQPDDTNTSNVETEPHHPQYDMKQQLEDAIATILLPKLEEMRDSSLHRDEREIAAVAEETIERFLRHMEMKNAPPNGEILPGTENENDALMWRYLQDHKQNILMRFARKMNPEMPTQNGSVLKDAETMTEGNTDSDVESLHSLSSSLRSSTRTRDRTPLSERVRNLSPESLREALNHGSSSEPGAKASRKDEMIAKAYVDATFSQLLETTVKEQDQEFSTEVNFTTVDGESSTNHQRKDSNTSESSEEAKDDNIVDDNWVVPKISPKLR</sequence>
<evidence type="ECO:0000313" key="2">
    <source>
        <dbReference type="Ensembl" id="ENSCSAVP00000008825.1"/>
    </source>
</evidence>
<reference evidence="3" key="1">
    <citation type="submission" date="2003-08" db="EMBL/GenBank/DDBJ databases">
        <authorList>
            <person name="Birren B."/>
            <person name="Nusbaum C."/>
            <person name="Abebe A."/>
            <person name="Abouelleil A."/>
            <person name="Adekoya E."/>
            <person name="Ait-zahra M."/>
            <person name="Allen N."/>
            <person name="Allen T."/>
            <person name="An P."/>
            <person name="Anderson M."/>
            <person name="Anderson S."/>
            <person name="Arachchi H."/>
            <person name="Armbruster J."/>
            <person name="Bachantsang P."/>
            <person name="Baldwin J."/>
            <person name="Barry A."/>
            <person name="Bayul T."/>
            <person name="Blitshsteyn B."/>
            <person name="Bloom T."/>
            <person name="Blye J."/>
            <person name="Boguslavskiy L."/>
            <person name="Borowsky M."/>
            <person name="Boukhgalter B."/>
            <person name="Brunache A."/>
            <person name="Butler J."/>
            <person name="Calixte N."/>
            <person name="Calvo S."/>
            <person name="Camarata J."/>
            <person name="Campo K."/>
            <person name="Chang J."/>
            <person name="Cheshatsang Y."/>
            <person name="Citroen M."/>
            <person name="Collymore A."/>
            <person name="Considine T."/>
            <person name="Cook A."/>
            <person name="Cooke P."/>
            <person name="Corum B."/>
            <person name="Cuomo C."/>
            <person name="David R."/>
            <person name="Dawoe T."/>
            <person name="Degray S."/>
            <person name="Dodge S."/>
            <person name="Dooley K."/>
            <person name="Dorje P."/>
            <person name="Dorjee K."/>
            <person name="Dorris L."/>
            <person name="Duffey N."/>
            <person name="Dupes A."/>
            <person name="Elkins T."/>
            <person name="Engels R."/>
            <person name="Erickson J."/>
            <person name="Farina A."/>
            <person name="Faro S."/>
            <person name="Ferreira P."/>
            <person name="Fischer H."/>
            <person name="Fitzgerald M."/>
            <person name="Foley K."/>
            <person name="Gage D."/>
            <person name="Galagan J."/>
            <person name="Gearin G."/>
            <person name="Gnerre S."/>
            <person name="Gnirke A."/>
            <person name="Goyette A."/>
            <person name="Graham J."/>
            <person name="Grandbois E."/>
            <person name="Gyaltsen K."/>
            <person name="Hafez N."/>
            <person name="Hagopian D."/>
            <person name="Hagos B."/>
            <person name="Hall J."/>
            <person name="Hatcher B."/>
            <person name="Heller A."/>
            <person name="Higgins H."/>
            <person name="Honan T."/>
            <person name="Horn A."/>
            <person name="Houde N."/>
            <person name="Hughes L."/>
            <person name="Hulme W."/>
            <person name="Husby E."/>
            <person name="Iliev I."/>
            <person name="Jaffe D."/>
            <person name="Jones C."/>
            <person name="Kamal M."/>
            <person name="Kamat A."/>
            <person name="Kamvysselis M."/>
            <person name="Karlsson E."/>
            <person name="Kells C."/>
            <person name="Kieu A."/>
            <person name="Kisner P."/>
            <person name="Kodira C."/>
            <person name="Kulbokas E."/>
            <person name="Labutti K."/>
            <person name="Lama D."/>
            <person name="Landers T."/>
            <person name="Leger J."/>
            <person name="Levine S."/>
            <person name="Lewis D."/>
            <person name="Lewis T."/>
            <person name="Lindblad-toh K."/>
            <person name="Liu X."/>
            <person name="Lokyitsang T."/>
            <person name="Lokyitsang Y."/>
            <person name="Lucien O."/>
            <person name="Lui A."/>
            <person name="Ma L.J."/>
            <person name="Mabbitt R."/>
            <person name="Macdonald J."/>
            <person name="Maclean C."/>
            <person name="Major J."/>
            <person name="Manning J."/>
            <person name="Marabella R."/>
            <person name="Maru K."/>
            <person name="Matthews C."/>
            <person name="Mauceli E."/>
            <person name="Mccarthy M."/>
            <person name="Mcdonough S."/>
            <person name="Mcghee T."/>
            <person name="Meldrim J."/>
            <person name="Meneus L."/>
            <person name="Mesirov J."/>
            <person name="Mihalev A."/>
            <person name="Mihova T."/>
            <person name="Mikkelsen T."/>
            <person name="Mlenga V."/>
            <person name="Moru K."/>
            <person name="Mozes J."/>
            <person name="Mulrain L."/>
            <person name="Munson G."/>
            <person name="Naylor J."/>
            <person name="Newes C."/>
            <person name="Nguyen C."/>
            <person name="Nguyen N."/>
            <person name="Nguyen T."/>
            <person name="Nicol R."/>
            <person name="Nielsen C."/>
            <person name="Nizzari M."/>
            <person name="Norbu C."/>
            <person name="Norbu N."/>
            <person name="O'donnell P."/>
            <person name="Okoawo O."/>
            <person name="O'leary S."/>
            <person name="Omotosho B."/>
            <person name="O'neill K."/>
            <person name="Osman S."/>
            <person name="Parker S."/>
            <person name="Perrin D."/>
            <person name="Phunkhang P."/>
            <person name="Piqani B."/>
            <person name="Purcell S."/>
            <person name="Rachupka T."/>
            <person name="Ramasamy U."/>
            <person name="Rameau R."/>
            <person name="Ray V."/>
            <person name="Raymond C."/>
            <person name="Retta R."/>
            <person name="Richardson S."/>
            <person name="Rise C."/>
            <person name="Rodriguez J."/>
            <person name="Rogers J."/>
            <person name="Rogov P."/>
            <person name="Rutman M."/>
            <person name="Schupbach R."/>
            <person name="Seaman C."/>
            <person name="Settipalli S."/>
            <person name="Sharpe T."/>
            <person name="Sheridan J."/>
            <person name="Sherpa N."/>
            <person name="Shi J."/>
            <person name="Smirnov S."/>
            <person name="Smith C."/>
            <person name="Sougnez C."/>
            <person name="Spencer B."/>
            <person name="Stalker J."/>
            <person name="Stange-thomann N."/>
            <person name="Stavropoulos S."/>
            <person name="Stetson K."/>
            <person name="Stone C."/>
            <person name="Stone S."/>
            <person name="Stubbs M."/>
            <person name="Talamas J."/>
            <person name="Tchuinga P."/>
            <person name="Tenzing P."/>
            <person name="Tesfaye S."/>
            <person name="Theodore J."/>
            <person name="Thoulutsang Y."/>
            <person name="Topham K."/>
            <person name="Towey S."/>
            <person name="Tsamla T."/>
            <person name="Tsomo N."/>
            <person name="Vallee D."/>
            <person name="Vassiliev H."/>
            <person name="Venkataraman V."/>
            <person name="Vinson J."/>
            <person name="Vo A."/>
            <person name="Wade C."/>
            <person name="Wang S."/>
            <person name="Wangchuk T."/>
            <person name="Wangdi T."/>
            <person name="Whittaker C."/>
            <person name="Wilkinson J."/>
            <person name="Wu Y."/>
            <person name="Wyman D."/>
            <person name="Yadav S."/>
            <person name="Yang S."/>
            <person name="Yang X."/>
            <person name="Yeager S."/>
            <person name="Yee E."/>
            <person name="Young G."/>
            <person name="Zainoun J."/>
            <person name="Zembeck L."/>
            <person name="Zimmer A."/>
            <person name="Zody M."/>
            <person name="Lander E."/>
        </authorList>
    </citation>
    <scope>NUCLEOTIDE SEQUENCE [LARGE SCALE GENOMIC DNA]</scope>
</reference>
<feature type="compositionally biased region" description="Basic and acidic residues" evidence="1">
    <location>
        <begin position="1"/>
        <end position="15"/>
    </location>
</feature>
<evidence type="ECO:0000313" key="3">
    <source>
        <dbReference type="Proteomes" id="UP000007875"/>
    </source>
</evidence>
<feature type="compositionally biased region" description="Basic and acidic residues" evidence="1">
    <location>
        <begin position="273"/>
        <end position="290"/>
    </location>
</feature>
<accession>H2YU15</accession>
<dbReference type="HOGENOM" id="CLU_910695_0_0_1"/>
<reference evidence="2" key="3">
    <citation type="submission" date="2025-09" db="UniProtKB">
        <authorList>
            <consortium name="Ensembl"/>
        </authorList>
    </citation>
    <scope>IDENTIFICATION</scope>
</reference>
<protein>
    <submittedName>
        <fullName evidence="2">Uncharacterized protein</fullName>
    </submittedName>
</protein>
<dbReference type="InParanoid" id="H2YU15"/>
<dbReference type="Proteomes" id="UP000007875">
    <property type="component" value="Unassembled WGS sequence"/>
</dbReference>
<dbReference type="Ensembl" id="ENSCSAVT00000008938.1">
    <property type="protein sequence ID" value="ENSCSAVP00000008825.1"/>
    <property type="gene ID" value="ENSCSAVG00000005236.1"/>
</dbReference>
<feature type="compositionally biased region" description="Low complexity" evidence="1">
    <location>
        <begin position="177"/>
        <end position="187"/>
    </location>
</feature>
<feature type="region of interest" description="Disordered" evidence="1">
    <location>
        <begin position="164"/>
        <end position="226"/>
    </location>
</feature>
<feature type="region of interest" description="Disordered" evidence="1">
    <location>
        <begin position="250"/>
        <end position="306"/>
    </location>
</feature>
<evidence type="ECO:0000256" key="1">
    <source>
        <dbReference type="SAM" id="MobiDB-lite"/>
    </source>
</evidence>
<feature type="compositionally biased region" description="Polar residues" evidence="1">
    <location>
        <begin position="30"/>
        <end position="49"/>
    </location>
</feature>
<feature type="compositionally biased region" description="Polar residues" evidence="1">
    <location>
        <begin position="254"/>
        <end position="271"/>
    </location>
</feature>
<reference evidence="2" key="2">
    <citation type="submission" date="2025-08" db="UniProtKB">
        <authorList>
            <consortium name="Ensembl"/>
        </authorList>
    </citation>
    <scope>IDENTIFICATION</scope>
</reference>
<feature type="region of interest" description="Disordered" evidence="1">
    <location>
        <begin position="1"/>
        <end position="54"/>
    </location>
</feature>
<dbReference type="AlphaFoldDB" id="H2YU15"/>
<dbReference type="GeneTree" id="ENSGT00660000097461"/>
<name>H2YU15_CIOSA</name>
<organism evidence="2 3">
    <name type="scientific">Ciona savignyi</name>
    <name type="common">Pacific transparent sea squirt</name>
    <dbReference type="NCBI Taxonomy" id="51511"/>
    <lineage>
        <taxon>Eukaryota</taxon>
        <taxon>Metazoa</taxon>
        <taxon>Chordata</taxon>
        <taxon>Tunicata</taxon>
        <taxon>Ascidiacea</taxon>
        <taxon>Phlebobranchia</taxon>
        <taxon>Cionidae</taxon>
        <taxon>Ciona</taxon>
    </lineage>
</organism>
<keyword evidence="3" id="KW-1185">Reference proteome</keyword>
<proteinExistence type="predicted"/>